<name>A0A133VH81_9EURY</name>
<gene>
    <name evidence="1" type="ORF">AKJ52_03010</name>
</gene>
<sequence length="102" mass="11841">MKRFTEDKTLSIFTAFLREFLAELDRAFKVDVKLKDNLSAITTGQERGNMKELARETLENFKRKFSKTDLSSLPAKIETEEAAFKIMKCTDRDVGYPRMIQP</sequence>
<proteinExistence type="predicted"/>
<dbReference type="AlphaFoldDB" id="A0A133VH81"/>
<comment type="caution">
    <text evidence="1">The sequence shown here is derived from an EMBL/GenBank/DDBJ whole genome shotgun (WGS) entry which is preliminary data.</text>
</comment>
<dbReference type="EMBL" id="LHYF01000071">
    <property type="protein sequence ID" value="KXB05806.1"/>
    <property type="molecule type" value="Genomic_DNA"/>
</dbReference>
<organism evidence="1 2">
    <name type="scientific">candidate division MSBL1 archaeon SCGC-AAA382C18</name>
    <dbReference type="NCBI Taxonomy" id="1698281"/>
    <lineage>
        <taxon>Archaea</taxon>
        <taxon>Methanobacteriati</taxon>
        <taxon>Methanobacteriota</taxon>
        <taxon>candidate division MSBL1</taxon>
    </lineage>
</organism>
<keyword evidence="2" id="KW-1185">Reference proteome</keyword>
<accession>A0A133VH81</accession>
<evidence type="ECO:0000313" key="1">
    <source>
        <dbReference type="EMBL" id="KXB05806.1"/>
    </source>
</evidence>
<evidence type="ECO:0000313" key="2">
    <source>
        <dbReference type="Proteomes" id="UP000070404"/>
    </source>
</evidence>
<dbReference type="Proteomes" id="UP000070404">
    <property type="component" value="Unassembled WGS sequence"/>
</dbReference>
<protein>
    <submittedName>
        <fullName evidence="1">Uncharacterized protein</fullName>
    </submittedName>
</protein>
<reference evidence="1 2" key="1">
    <citation type="journal article" date="2016" name="Sci. Rep.">
        <title>Metabolic traits of an uncultured archaeal lineage -MSBL1- from brine pools of the Red Sea.</title>
        <authorList>
            <person name="Mwirichia R."/>
            <person name="Alam I."/>
            <person name="Rashid M."/>
            <person name="Vinu M."/>
            <person name="Ba-Alawi W."/>
            <person name="Anthony Kamau A."/>
            <person name="Kamanda Ngugi D."/>
            <person name="Goker M."/>
            <person name="Klenk H.P."/>
            <person name="Bajic V."/>
            <person name="Stingl U."/>
        </authorList>
    </citation>
    <scope>NUCLEOTIDE SEQUENCE [LARGE SCALE GENOMIC DNA]</scope>
    <source>
        <strain evidence="1">SCGC-AAA382C18</strain>
    </source>
</reference>